<dbReference type="EC" id="1.-.-.-" evidence="7"/>
<gene>
    <name evidence="10" type="ORF">KCTCHS21_28430</name>
</gene>
<keyword evidence="6 7" id="KW-0520">NAD</keyword>
<dbReference type="Proteomes" id="UP000289856">
    <property type="component" value="Chromosome"/>
</dbReference>
<dbReference type="OrthoDB" id="9804207at2"/>
<dbReference type="InterPro" id="IPR026021">
    <property type="entry name" value="YdjA-like"/>
</dbReference>
<dbReference type="Gene3D" id="3.40.109.10">
    <property type="entry name" value="NADH Oxidase"/>
    <property type="match status" value="1"/>
</dbReference>
<dbReference type="GO" id="GO:0016491">
    <property type="term" value="F:oxidoreductase activity"/>
    <property type="evidence" value="ECO:0007669"/>
    <property type="project" value="UniProtKB-UniRule"/>
</dbReference>
<dbReference type="InterPro" id="IPR000415">
    <property type="entry name" value="Nitroreductase-like"/>
</dbReference>
<comment type="similarity">
    <text evidence="1 7">Belongs to the nitroreductase family.</text>
</comment>
<keyword evidence="3 7" id="KW-0288">FMN</keyword>
<feature type="domain" description="Nitroreductase" evidence="9">
    <location>
        <begin position="12"/>
        <end position="166"/>
    </location>
</feature>
<dbReference type="InterPro" id="IPR052530">
    <property type="entry name" value="NAD(P)H_nitroreductase"/>
</dbReference>
<evidence type="ECO:0000256" key="6">
    <source>
        <dbReference type="ARBA" id="ARBA00023027"/>
    </source>
</evidence>
<dbReference type="PANTHER" id="PTHR43821:SF1">
    <property type="entry name" value="NAD(P)H NITROREDUCTASE YDJA-RELATED"/>
    <property type="match status" value="1"/>
</dbReference>
<name>A0A3T1D5R3_9BACL</name>
<evidence type="ECO:0000256" key="4">
    <source>
        <dbReference type="ARBA" id="ARBA00022857"/>
    </source>
</evidence>
<evidence type="ECO:0000256" key="8">
    <source>
        <dbReference type="PIRSR" id="PIRSR000232-1"/>
    </source>
</evidence>
<dbReference type="AlphaFoldDB" id="A0A3T1D5R3"/>
<dbReference type="PANTHER" id="PTHR43821">
    <property type="entry name" value="NAD(P)H NITROREDUCTASE YDJA-RELATED"/>
    <property type="match status" value="1"/>
</dbReference>
<feature type="binding site" description="in other chain" evidence="8">
    <location>
        <begin position="15"/>
        <end position="17"/>
    </location>
    <ligand>
        <name>FMN</name>
        <dbReference type="ChEBI" id="CHEBI:58210"/>
        <note>ligand shared between dimeric partners</note>
    </ligand>
</feature>
<evidence type="ECO:0000313" key="10">
    <source>
        <dbReference type="EMBL" id="BBI33444.1"/>
    </source>
</evidence>
<feature type="binding site" evidence="8">
    <location>
        <position position="44"/>
    </location>
    <ligand>
        <name>FMN</name>
        <dbReference type="ChEBI" id="CHEBI:58210"/>
        <note>ligand shared between dimeric partners</note>
    </ligand>
</feature>
<organism evidence="10 11">
    <name type="scientific">Cohnella abietis</name>
    <dbReference type="NCBI Taxonomy" id="2507935"/>
    <lineage>
        <taxon>Bacteria</taxon>
        <taxon>Bacillati</taxon>
        <taxon>Bacillota</taxon>
        <taxon>Bacilli</taxon>
        <taxon>Bacillales</taxon>
        <taxon>Paenibacillaceae</taxon>
        <taxon>Cohnella</taxon>
    </lineage>
</organism>
<accession>A0A3T1D5R3</accession>
<evidence type="ECO:0000256" key="5">
    <source>
        <dbReference type="ARBA" id="ARBA00023002"/>
    </source>
</evidence>
<proteinExistence type="inferred from homology"/>
<protein>
    <recommendedName>
        <fullName evidence="7">Putative NAD(P)H nitroreductase</fullName>
        <ecNumber evidence="7">1.-.-.-</ecNumber>
    </recommendedName>
</protein>
<sequence>MEVGYKGIATTVRERRTINDFNGQPVSKEVLIELLNDAVWAPFHSKTEPWRFILFHGDGRRQFSDAVLRTYSQEKREQYADRVSDTYCNVVPVHLLVLIREELRQKEWEEAFAAASALIQNLQLLAWERKIGVVWKTNDYNENSEFREGTGVKPGEKVVGTLHMGYFDPKKVRRAKPRTPAETLITWVDS</sequence>
<keyword evidence="2 7" id="KW-0285">Flavoprotein</keyword>
<reference evidence="10 11" key="1">
    <citation type="submission" date="2019-01" db="EMBL/GenBank/DDBJ databases">
        <title>Complete genome sequence of Cohnella hallensis HS21 isolated from Korean fir (Abies koreana) rhizospheric soil.</title>
        <authorList>
            <person name="Jiang L."/>
            <person name="Kang S.W."/>
            <person name="Kim S."/>
            <person name="Jung J."/>
            <person name="Kim C.Y."/>
            <person name="Kim D.H."/>
            <person name="Kim S.W."/>
            <person name="Lee J."/>
        </authorList>
    </citation>
    <scope>NUCLEOTIDE SEQUENCE [LARGE SCALE GENOMIC DNA]</scope>
    <source>
        <strain evidence="10 11">HS21</strain>
    </source>
</reference>
<dbReference type="CDD" id="cd02135">
    <property type="entry name" value="YdjA-like"/>
    <property type="match status" value="1"/>
</dbReference>
<evidence type="ECO:0000256" key="7">
    <source>
        <dbReference type="PIRNR" id="PIRNR000232"/>
    </source>
</evidence>
<feature type="binding site" description="in other chain" evidence="8">
    <location>
        <begin position="135"/>
        <end position="137"/>
    </location>
    <ligand>
        <name>FMN</name>
        <dbReference type="ChEBI" id="CHEBI:58210"/>
        <note>ligand shared between dimeric partners</note>
    </ligand>
</feature>
<keyword evidence="11" id="KW-1185">Reference proteome</keyword>
<evidence type="ECO:0000256" key="1">
    <source>
        <dbReference type="ARBA" id="ARBA00007118"/>
    </source>
</evidence>
<keyword evidence="5 7" id="KW-0560">Oxidoreductase</keyword>
<evidence type="ECO:0000256" key="2">
    <source>
        <dbReference type="ARBA" id="ARBA00022630"/>
    </source>
</evidence>
<keyword evidence="4 7" id="KW-0521">NADP</keyword>
<evidence type="ECO:0000259" key="9">
    <source>
        <dbReference type="Pfam" id="PF00881"/>
    </source>
</evidence>
<comment type="cofactor">
    <cofactor evidence="8">
        <name>FMN</name>
        <dbReference type="ChEBI" id="CHEBI:58210"/>
    </cofactor>
    <text evidence="8">Binds 1 FMN per subunit.</text>
</comment>
<dbReference type="SUPFAM" id="SSF55469">
    <property type="entry name" value="FMN-dependent nitroreductase-like"/>
    <property type="match status" value="1"/>
</dbReference>
<evidence type="ECO:0000313" key="11">
    <source>
        <dbReference type="Proteomes" id="UP000289856"/>
    </source>
</evidence>
<dbReference type="Pfam" id="PF00881">
    <property type="entry name" value="Nitroreductase"/>
    <property type="match status" value="1"/>
</dbReference>
<dbReference type="KEGG" id="cohn:KCTCHS21_28430"/>
<dbReference type="InterPro" id="IPR029479">
    <property type="entry name" value="Nitroreductase"/>
</dbReference>
<dbReference type="PIRSF" id="PIRSF000232">
    <property type="entry name" value="YdjA"/>
    <property type="match status" value="1"/>
</dbReference>
<dbReference type="EMBL" id="AP019400">
    <property type="protein sequence ID" value="BBI33444.1"/>
    <property type="molecule type" value="Genomic_DNA"/>
</dbReference>
<evidence type="ECO:0000256" key="3">
    <source>
        <dbReference type="ARBA" id="ARBA00022643"/>
    </source>
</evidence>